<reference evidence="3" key="1">
    <citation type="submission" date="2025-08" db="UniProtKB">
        <authorList>
            <consortium name="RefSeq"/>
        </authorList>
    </citation>
    <scope>IDENTIFICATION</scope>
    <source>
        <tissue evidence="3">Blood</tissue>
    </source>
</reference>
<proteinExistence type="predicted"/>
<evidence type="ECO:0000256" key="1">
    <source>
        <dbReference type="SAM" id="MobiDB-lite"/>
    </source>
</evidence>
<keyword evidence="2" id="KW-1185">Reference proteome</keyword>
<accession>A0ABM4KD34</accession>
<evidence type="ECO:0000313" key="2">
    <source>
        <dbReference type="Proteomes" id="UP001652662"/>
    </source>
</evidence>
<feature type="region of interest" description="Disordered" evidence="1">
    <location>
        <begin position="176"/>
        <end position="262"/>
    </location>
</feature>
<name>A0ABM4KD34_EQUPR</name>
<feature type="compositionally biased region" description="Basic and acidic residues" evidence="1">
    <location>
        <begin position="76"/>
        <end position="92"/>
    </location>
</feature>
<protein>
    <submittedName>
        <fullName evidence="3">WAS/WASL-interacting protein family member 1-like</fullName>
    </submittedName>
</protein>
<organism evidence="2 3">
    <name type="scientific">Equus przewalskii</name>
    <name type="common">Przewalski's horse</name>
    <name type="synonym">Equus caballus przewalskii</name>
    <dbReference type="NCBI Taxonomy" id="9798"/>
    <lineage>
        <taxon>Eukaryota</taxon>
        <taxon>Metazoa</taxon>
        <taxon>Chordata</taxon>
        <taxon>Craniata</taxon>
        <taxon>Vertebrata</taxon>
        <taxon>Euteleostomi</taxon>
        <taxon>Mammalia</taxon>
        <taxon>Eutheria</taxon>
        <taxon>Laurasiatheria</taxon>
        <taxon>Perissodactyla</taxon>
        <taxon>Equidae</taxon>
        <taxon>Equus</taxon>
    </lineage>
</organism>
<dbReference type="Proteomes" id="UP001652662">
    <property type="component" value="Chromosome 13"/>
</dbReference>
<feature type="region of interest" description="Disordered" evidence="1">
    <location>
        <begin position="63"/>
        <end position="149"/>
    </location>
</feature>
<dbReference type="RefSeq" id="XP_070426097.1">
    <property type="nucleotide sequence ID" value="XM_070569996.1"/>
</dbReference>
<dbReference type="GeneID" id="139075211"/>
<feature type="compositionally biased region" description="Basic and acidic residues" evidence="1">
    <location>
        <begin position="400"/>
        <end position="415"/>
    </location>
</feature>
<evidence type="ECO:0000313" key="3">
    <source>
        <dbReference type="RefSeq" id="XP_070426097.1"/>
    </source>
</evidence>
<feature type="compositionally biased region" description="Basic residues" evidence="1">
    <location>
        <begin position="137"/>
        <end position="149"/>
    </location>
</feature>
<feature type="region of interest" description="Disordered" evidence="1">
    <location>
        <begin position="287"/>
        <end position="350"/>
    </location>
</feature>
<feature type="region of interest" description="Disordered" evidence="1">
    <location>
        <begin position="366"/>
        <end position="415"/>
    </location>
</feature>
<sequence>MRIQALIESNYLAKFNIHVVNSFQRNNRKALKPLLQNLAGHSGSLIPEDPPRIRRALVQATADPGTLARASTSEGAEARRPPRLSSRPERSDNSPTCSATEADRLAEPTGLLREAGAPGGRGWCRAPGSAPPPLSNRPRRRAGWEKRRRPASWLRWGTRAAGGGCWGGCGATPALPEGSGGLDKPVSERGLGLPRAPGAAVCRGREAQQQRRPRRGGQRPHLAPAGGAELGGPTGAPAVGRNRDPKRVSPEPDHPAPVEARARNWEPRALRIGSDCGLVVIPERNLGLRTPPESSLHARSSPLLSTPPAAGTVLPDPRRPGHFRRARGREGGSGARRRRKPPDPSSGRAALRCGIAAVGTPAAVLWVRQRGQDSPSSRAGMPQSEPVCPPARSRPLRVRKPLDRAQRPAERRAWG</sequence>
<feature type="compositionally biased region" description="Basic and acidic residues" evidence="1">
    <location>
        <begin position="241"/>
        <end position="262"/>
    </location>
</feature>
<gene>
    <name evidence="3" type="primary">LOC139075211</name>
</gene>